<feature type="region of interest" description="Disordered" evidence="1">
    <location>
        <begin position="321"/>
        <end position="351"/>
    </location>
</feature>
<dbReference type="InterPro" id="IPR037746">
    <property type="entry name" value="Dok-7"/>
</dbReference>
<feature type="compositionally biased region" description="Basic and acidic residues" evidence="1">
    <location>
        <begin position="948"/>
        <end position="961"/>
    </location>
</feature>
<name>A0A7M7GKQ8_STRPU</name>
<organism evidence="2 3">
    <name type="scientific">Strongylocentrotus purpuratus</name>
    <name type="common">Purple sea urchin</name>
    <dbReference type="NCBI Taxonomy" id="7668"/>
    <lineage>
        <taxon>Eukaryota</taxon>
        <taxon>Metazoa</taxon>
        <taxon>Echinodermata</taxon>
        <taxon>Eleutherozoa</taxon>
        <taxon>Echinozoa</taxon>
        <taxon>Echinoidea</taxon>
        <taxon>Euechinoidea</taxon>
        <taxon>Echinacea</taxon>
        <taxon>Camarodonta</taxon>
        <taxon>Echinidea</taxon>
        <taxon>Strongylocentrotidae</taxon>
        <taxon>Strongylocentrotus</taxon>
    </lineage>
</organism>
<dbReference type="GO" id="GO:0019901">
    <property type="term" value="F:protein kinase binding"/>
    <property type="evidence" value="ECO:0000318"/>
    <property type="project" value="GO_Central"/>
</dbReference>
<dbReference type="RefSeq" id="XP_003726216.1">
    <property type="nucleotide sequence ID" value="XM_003726168.3"/>
</dbReference>
<dbReference type="GO" id="GO:0007528">
    <property type="term" value="P:neuromuscular junction development"/>
    <property type="evidence" value="ECO:0000318"/>
    <property type="project" value="GO_Central"/>
</dbReference>
<dbReference type="Proteomes" id="UP000007110">
    <property type="component" value="Unassembled WGS sequence"/>
</dbReference>
<feature type="region of interest" description="Disordered" evidence="1">
    <location>
        <begin position="457"/>
        <end position="513"/>
    </location>
</feature>
<dbReference type="AlphaFoldDB" id="A0A7M7GKQ8"/>
<feature type="region of interest" description="Disordered" evidence="1">
    <location>
        <begin position="892"/>
        <end position="911"/>
    </location>
</feature>
<proteinExistence type="predicted"/>
<evidence type="ECO:0000313" key="3">
    <source>
        <dbReference type="Proteomes" id="UP000007110"/>
    </source>
</evidence>
<dbReference type="GeneID" id="100893834"/>
<feature type="compositionally biased region" description="Pro residues" evidence="1">
    <location>
        <begin position="675"/>
        <end position="692"/>
    </location>
</feature>
<feature type="compositionally biased region" description="Polar residues" evidence="1">
    <location>
        <begin position="844"/>
        <end position="858"/>
    </location>
</feature>
<evidence type="ECO:0000256" key="1">
    <source>
        <dbReference type="SAM" id="MobiDB-lite"/>
    </source>
</evidence>
<accession>A0A7M7GKQ8</accession>
<dbReference type="Gene3D" id="2.30.29.30">
    <property type="entry name" value="Pleckstrin-homology domain (PH domain)/Phosphotyrosine-binding domain (PTB)"/>
    <property type="match status" value="2"/>
</dbReference>
<feature type="region of interest" description="Disordered" evidence="1">
    <location>
        <begin position="821"/>
        <end position="872"/>
    </location>
</feature>
<sequence>MVSASSKMADTRSTLLECSVKIRQGRKWKTRWCVMSRQSPVSAEVILKFYKDQNALLNNKELGREQVCVSAANYNGLEYCYRYPKNIHVLTIVLSQAVILLSFETHERLLEWYHKIKNTLPSAVEFKIRVSIPSKGKLPSGRAAFYFYNNHFAITPETPTRLICAWNLKHVIRYGSFEGGFAFSVKVLHSAKSSNHLLLVDDPEIIKNHFDAATLKHLPSRWSTHSEPNPANRDEEQGTLAAERQRLLNANAKDIRYASEQRGEHERTMERILERTMESKENEEPHEGDALMSGADLNRNMQFHSDLRMSREVIELSDMGMRESQSWTSVDRSVEGSSQSRTEGNSRSNLSGEETAFEHEMLLCPQKNTPIREQEYEVMASFDHYRSSIHEDVDSGRPCQHRSHLEGNKETHSTSHSRSHRGGGGTGGSQRCIEDLCNTGRFKLPHAATPDEREYVNLPSPKRTLSNTLPACRSKRSTQVLLTLPKPETLESFNYSPPSSPPPPPPVHKRTHSSFTSLKETSIHVGLYPSLDFTGDPFGSLPEDTNILVPIPFDHATLVKPVGPIARLKRNSQDSETSSYIASGSDYDSSHYSSAASSRHNSFDRDTFLLKPPPVPLKSANLRLPSIETLLSNHPENFSSERLKIAGLSRTSSPLQDNLPPIPPKPDHLRGRPLPRGPPSPISPTGCPPFLPPRKRCNTVPSFTTEEGDTEWVELPDEKDEGYLIMKPAYDNKLKSMHTRSKSVPDEETAHSQTLPLTQRSWQMPSPRMQSPGTPTFSEPCSPIMEFIPQSPIHNAGDMRIQTLKRSATIGGFGRRAVRSPSFLAGRRPSLLRGSRQRRSLSSDPGNSHRTSDISLNSAPMPRRRRSDKYGSLDIRSMSLLNTRLEDFKDECQEVPPSPSNTTAFYPDDFQHLKDELDKFAGPLSLSPPSSVNSPSRSPPLTPAFSEESIHDEPDQMHSLP</sequence>
<feature type="region of interest" description="Disordered" evidence="1">
    <location>
        <begin position="570"/>
        <end position="598"/>
    </location>
</feature>
<feature type="compositionally biased region" description="Polar residues" evidence="1">
    <location>
        <begin position="323"/>
        <end position="351"/>
    </location>
</feature>
<dbReference type="SUPFAM" id="SSF50729">
    <property type="entry name" value="PH domain-like"/>
    <property type="match status" value="1"/>
</dbReference>
<reference evidence="2" key="2">
    <citation type="submission" date="2021-01" db="UniProtKB">
        <authorList>
            <consortium name="EnsemblMetazoa"/>
        </authorList>
    </citation>
    <scope>IDENTIFICATION</scope>
</reference>
<dbReference type="InParanoid" id="A0A7M7GKQ8"/>
<evidence type="ECO:0000313" key="2">
    <source>
        <dbReference type="EnsemblMetazoa" id="XP_003726216"/>
    </source>
</evidence>
<dbReference type="PANTHER" id="PTHR21636:SF2">
    <property type="entry name" value="PROTEIN DOK-7"/>
    <property type="match status" value="1"/>
</dbReference>
<dbReference type="EnsemblMetazoa" id="XM_003726168">
    <property type="protein sequence ID" value="XP_003726216"/>
    <property type="gene ID" value="LOC100893834"/>
</dbReference>
<protein>
    <recommendedName>
        <fullName evidence="4">Insulin receptor substrate 1</fullName>
    </recommendedName>
</protein>
<feature type="compositionally biased region" description="Basic and acidic residues" evidence="1">
    <location>
        <begin position="403"/>
        <end position="413"/>
    </location>
</feature>
<feature type="compositionally biased region" description="Low complexity" evidence="1">
    <location>
        <begin position="923"/>
        <end position="936"/>
    </location>
</feature>
<feature type="region of interest" description="Disordered" evidence="1">
    <location>
        <begin position="391"/>
        <end position="429"/>
    </location>
</feature>
<dbReference type="InterPro" id="IPR011993">
    <property type="entry name" value="PH-like_dom_sf"/>
</dbReference>
<dbReference type="OMA" id="EYEVMAS"/>
<feature type="region of interest" description="Disordered" evidence="1">
    <location>
        <begin position="650"/>
        <end position="709"/>
    </location>
</feature>
<keyword evidence="3" id="KW-1185">Reference proteome</keyword>
<reference evidence="3" key="1">
    <citation type="submission" date="2015-02" db="EMBL/GenBank/DDBJ databases">
        <title>Genome sequencing for Strongylocentrotus purpuratus.</title>
        <authorList>
            <person name="Murali S."/>
            <person name="Liu Y."/>
            <person name="Vee V."/>
            <person name="English A."/>
            <person name="Wang M."/>
            <person name="Skinner E."/>
            <person name="Han Y."/>
            <person name="Muzny D.M."/>
            <person name="Worley K.C."/>
            <person name="Gibbs R.A."/>
        </authorList>
    </citation>
    <scope>NUCLEOTIDE SEQUENCE</scope>
</reference>
<feature type="region of interest" description="Disordered" evidence="1">
    <location>
        <begin position="916"/>
        <end position="961"/>
    </location>
</feature>
<evidence type="ECO:0008006" key="4">
    <source>
        <dbReference type="Google" id="ProtNLM"/>
    </source>
</evidence>
<dbReference type="KEGG" id="spu:100893834"/>
<feature type="compositionally biased region" description="Low complexity" evidence="1">
    <location>
        <begin position="583"/>
        <end position="598"/>
    </location>
</feature>
<dbReference type="PANTHER" id="PTHR21636">
    <property type="entry name" value="PROTEIN DOK-7"/>
    <property type="match status" value="1"/>
</dbReference>
<dbReference type="OrthoDB" id="10045518at2759"/>